<protein>
    <submittedName>
        <fullName evidence="3">Phosphatase PAP2 family protein</fullName>
    </submittedName>
</protein>
<evidence type="ECO:0000313" key="3">
    <source>
        <dbReference type="EMBL" id="MTD58602.1"/>
    </source>
</evidence>
<dbReference type="InterPro" id="IPR036938">
    <property type="entry name" value="PAP2/HPO_sf"/>
</dbReference>
<proteinExistence type="predicted"/>
<keyword evidence="4" id="KW-1185">Reference proteome</keyword>
<dbReference type="SUPFAM" id="SSF48317">
    <property type="entry name" value="Acid phosphatase/Vanadium-dependent haloperoxidase"/>
    <property type="match status" value="1"/>
</dbReference>
<dbReference type="Gene3D" id="1.20.144.10">
    <property type="entry name" value="Phosphatidic acid phosphatase type 2/haloperoxidase"/>
    <property type="match status" value="1"/>
</dbReference>
<feature type="transmembrane region" description="Helical" evidence="1">
    <location>
        <begin position="12"/>
        <end position="38"/>
    </location>
</feature>
<keyword evidence="1" id="KW-1133">Transmembrane helix</keyword>
<reference evidence="3 4" key="1">
    <citation type="submission" date="2019-11" db="EMBL/GenBank/DDBJ databases">
        <title>Draft genome of Amycolatopsis RM579.</title>
        <authorList>
            <person name="Duangmal K."/>
            <person name="Mingma R."/>
        </authorList>
    </citation>
    <scope>NUCLEOTIDE SEQUENCE [LARGE SCALE GENOMIC DNA]</scope>
    <source>
        <strain evidence="3 4">RM579</strain>
    </source>
</reference>
<feature type="transmembrane region" description="Helical" evidence="1">
    <location>
        <begin position="150"/>
        <end position="171"/>
    </location>
</feature>
<feature type="transmembrane region" description="Helical" evidence="1">
    <location>
        <begin position="58"/>
        <end position="84"/>
    </location>
</feature>
<dbReference type="AlphaFoldDB" id="A0A6N7ZA43"/>
<dbReference type="InterPro" id="IPR000326">
    <property type="entry name" value="PAP2/HPO"/>
</dbReference>
<feature type="transmembrane region" description="Helical" evidence="1">
    <location>
        <begin position="91"/>
        <end position="108"/>
    </location>
</feature>
<name>A0A6N7ZA43_9PSEU</name>
<gene>
    <name evidence="3" type="ORF">GKO32_32180</name>
</gene>
<evidence type="ECO:0000259" key="2">
    <source>
        <dbReference type="SMART" id="SM00014"/>
    </source>
</evidence>
<evidence type="ECO:0000256" key="1">
    <source>
        <dbReference type="SAM" id="Phobius"/>
    </source>
</evidence>
<feature type="transmembrane region" description="Helical" evidence="1">
    <location>
        <begin position="120"/>
        <end position="143"/>
    </location>
</feature>
<dbReference type="SMART" id="SM00014">
    <property type="entry name" value="acidPPc"/>
    <property type="match status" value="1"/>
</dbReference>
<organism evidence="3 4">
    <name type="scientific">Amycolatopsis pithecellobii</name>
    <dbReference type="NCBI Taxonomy" id="664692"/>
    <lineage>
        <taxon>Bacteria</taxon>
        <taxon>Bacillati</taxon>
        <taxon>Actinomycetota</taxon>
        <taxon>Actinomycetes</taxon>
        <taxon>Pseudonocardiales</taxon>
        <taxon>Pseudonocardiaceae</taxon>
        <taxon>Amycolatopsis</taxon>
    </lineage>
</organism>
<dbReference type="Proteomes" id="UP000440096">
    <property type="component" value="Unassembled WGS sequence"/>
</dbReference>
<dbReference type="EMBL" id="WMBA01000072">
    <property type="protein sequence ID" value="MTD58602.1"/>
    <property type="molecule type" value="Genomic_DNA"/>
</dbReference>
<dbReference type="Pfam" id="PF01569">
    <property type="entry name" value="PAP2"/>
    <property type="match status" value="1"/>
</dbReference>
<keyword evidence="1" id="KW-0812">Transmembrane</keyword>
<sequence>MTETSAPPALPSVLRVPLSVVTLAAALVVLVQALTYAGDSGGEWVAPMDGLPGPLRDIALAIDFLGEPTGSVLVLVVCTGGCWLAGRRRSAVLVLVAAGVTVGATTLLKPLVDRTIHGGYLSFPSGHTAFATALALVLTMVAVDRLQLRAAAGTALVLAVALLAGAVMGWTEVALSAHYPTDTLGGFCTALAIVPPVALAVDRFLPARLL</sequence>
<feature type="domain" description="Phosphatidic acid phosphatase type 2/haloperoxidase" evidence="2">
    <location>
        <begin position="91"/>
        <end position="198"/>
    </location>
</feature>
<keyword evidence="1" id="KW-0472">Membrane</keyword>
<dbReference type="RefSeq" id="WP_312868928.1">
    <property type="nucleotide sequence ID" value="NZ_WMBA01000072.1"/>
</dbReference>
<feature type="transmembrane region" description="Helical" evidence="1">
    <location>
        <begin position="183"/>
        <end position="201"/>
    </location>
</feature>
<evidence type="ECO:0000313" key="4">
    <source>
        <dbReference type="Proteomes" id="UP000440096"/>
    </source>
</evidence>
<accession>A0A6N7ZA43</accession>
<comment type="caution">
    <text evidence="3">The sequence shown here is derived from an EMBL/GenBank/DDBJ whole genome shotgun (WGS) entry which is preliminary data.</text>
</comment>